<dbReference type="InterPro" id="IPR029044">
    <property type="entry name" value="Nucleotide-diphossugar_trans"/>
</dbReference>
<dbReference type="InterPro" id="IPR001173">
    <property type="entry name" value="Glyco_trans_2-like"/>
</dbReference>
<dbReference type="STRING" id="1246637.MTBBW1_2030059"/>
<organism evidence="3 4">
    <name type="scientific">Desulfamplus magnetovallimortis</name>
    <dbReference type="NCBI Taxonomy" id="1246637"/>
    <lineage>
        <taxon>Bacteria</taxon>
        <taxon>Pseudomonadati</taxon>
        <taxon>Thermodesulfobacteriota</taxon>
        <taxon>Desulfobacteria</taxon>
        <taxon>Desulfobacterales</taxon>
        <taxon>Desulfobacteraceae</taxon>
        <taxon>Desulfamplus</taxon>
    </lineage>
</organism>
<reference evidence="3 4" key="1">
    <citation type="submission" date="2017-03" db="EMBL/GenBank/DDBJ databases">
        <authorList>
            <person name="Afonso C.L."/>
            <person name="Miller P.J."/>
            <person name="Scott M.A."/>
            <person name="Spackman E."/>
            <person name="Goraichik I."/>
            <person name="Dimitrov K.M."/>
            <person name="Suarez D.L."/>
            <person name="Swayne D.E."/>
        </authorList>
    </citation>
    <scope>NUCLEOTIDE SEQUENCE [LARGE SCALE GENOMIC DNA]</scope>
    <source>
        <strain evidence="3">PRJEB14757</strain>
    </source>
</reference>
<dbReference type="GO" id="GO:0016491">
    <property type="term" value="F:oxidoreductase activity"/>
    <property type="evidence" value="ECO:0007669"/>
    <property type="project" value="InterPro"/>
</dbReference>
<dbReference type="PROSITE" id="PS00498">
    <property type="entry name" value="TYROSINASE_2"/>
    <property type="match status" value="1"/>
</dbReference>
<proteinExistence type="predicted"/>
<keyword evidence="1" id="KW-0472">Membrane</keyword>
<gene>
    <name evidence="3" type="ORF">MTBBW1_2030059</name>
</gene>
<sequence length="389" mass="44446">MTYDGLFQGDVTGPLSVNIPLIDVVVVNYNGMPYLPDCLGSLFKTCYPSFHVIVVDNASTDDSVNWIKTHYPDVIIIENSVNEGFGRANLRGIRYAEFLREDDHQGKCFRNDPNNFLLNALRWDVFSAVRKVFPYCLRHRKGSFFKSASYFALINTDTRVEPDWLLNLVNVMESDENCASACSRLLFMDRPELINATGGGMNFLGHGYDHDIFAEARNVPVGRIVKDVFFPTAAACLVRRSAFYDVGGFDPSFFMYHEDVDLGWRFHLRGYSVKYVSDSTVYHAFGGTSMKIGSMRFRNRLGLRHALRSLLKNYEMSTLLKVMPIFFRTYISLFRAGISTGFFSALLWNLTHLPGTIIQRHRVQRRRKVSDLDMKSLILQDVQTPVNLN</sequence>
<dbReference type="SUPFAM" id="SSF53448">
    <property type="entry name" value="Nucleotide-diphospho-sugar transferases"/>
    <property type="match status" value="1"/>
</dbReference>
<dbReference type="Pfam" id="PF13632">
    <property type="entry name" value="Glyco_trans_2_3"/>
    <property type="match status" value="1"/>
</dbReference>
<feature type="domain" description="Tyrosinase copper-binding" evidence="2">
    <location>
        <begin position="250"/>
        <end position="261"/>
    </location>
</feature>
<dbReference type="EMBL" id="FWEV01000117">
    <property type="protein sequence ID" value="SLM29969.1"/>
    <property type="molecule type" value="Genomic_DNA"/>
</dbReference>
<dbReference type="Gene3D" id="3.90.550.10">
    <property type="entry name" value="Spore Coat Polysaccharide Biosynthesis Protein SpsA, Chain A"/>
    <property type="match status" value="1"/>
</dbReference>
<dbReference type="Proteomes" id="UP000191931">
    <property type="component" value="Unassembled WGS sequence"/>
</dbReference>
<evidence type="ECO:0000259" key="2">
    <source>
        <dbReference type="PROSITE" id="PS00498"/>
    </source>
</evidence>
<keyword evidence="1" id="KW-1133">Transmembrane helix</keyword>
<feature type="transmembrane region" description="Helical" evidence="1">
    <location>
        <begin position="333"/>
        <end position="358"/>
    </location>
</feature>
<keyword evidence="4" id="KW-1185">Reference proteome</keyword>
<dbReference type="RefSeq" id="WP_080807186.1">
    <property type="nucleotide sequence ID" value="NZ_LT828556.1"/>
</dbReference>
<name>A0A1W1HBZ2_9BACT</name>
<evidence type="ECO:0000313" key="4">
    <source>
        <dbReference type="Proteomes" id="UP000191931"/>
    </source>
</evidence>
<evidence type="ECO:0000256" key="1">
    <source>
        <dbReference type="SAM" id="Phobius"/>
    </source>
</evidence>
<protein>
    <recommendedName>
        <fullName evidence="2">Tyrosinase copper-binding domain-containing protein</fullName>
    </recommendedName>
</protein>
<evidence type="ECO:0000313" key="3">
    <source>
        <dbReference type="EMBL" id="SLM29969.1"/>
    </source>
</evidence>
<dbReference type="CDD" id="cd04186">
    <property type="entry name" value="GT_2_like_c"/>
    <property type="match status" value="1"/>
</dbReference>
<accession>A0A1W1HBZ2</accession>
<dbReference type="Pfam" id="PF00535">
    <property type="entry name" value="Glycos_transf_2"/>
    <property type="match status" value="1"/>
</dbReference>
<dbReference type="OrthoDB" id="9771846at2"/>
<keyword evidence="1" id="KW-0812">Transmembrane</keyword>
<dbReference type="InterPro" id="IPR002227">
    <property type="entry name" value="Tyrosinase_Cu-bd"/>
</dbReference>
<dbReference type="PANTHER" id="PTHR43179:SF11">
    <property type="entry name" value="GLYCOSYL TRANSFERASE"/>
    <property type="match status" value="1"/>
</dbReference>
<dbReference type="AlphaFoldDB" id="A0A1W1HBZ2"/>
<dbReference type="PANTHER" id="PTHR43179">
    <property type="entry name" value="RHAMNOSYLTRANSFERASE WBBL"/>
    <property type="match status" value="1"/>
</dbReference>